<evidence type="ECO:0000313" key="3">
    <source>
        <dbReference type="Proteomes" id="UP000813824"/>
    </source>
</evidence>
<dbReference type="SMART" id="SM00829">
    <property type="entry name" value="PKS_ER"/>
    <property type="match status" value="1"/>
</dbReference>
<reference evidence="2" key="1">
    <citation type="journal article" date="2021" name="New Phytol.">
        <title>Evolutionary innovations through gain and loss of genes in the ectomycorrhizal Boletales.</title>
        <authorList>
            <person name="Wu G."/>
            <person name="Miyauchi S."/>
            <person name="Morin E."/>
            <person name="Kuo A."/>
            <person name="Drula E."/>
            <person name="Varga T."/>
            <person name="Kohler A."/>
            <person name="Feng B."/>
            <person name="Cao Y."/>
            <person name="Lipzen A."/>
            <person name="Daum C."/>
            <person name="Hundley H."/>
            <person name="Pangilinan J."/>
            <person name="Johnson J."/>
            <person name="Barry K."/>
            <person name="LaButti K."/>
            <person name="Ng V."/>
            <person name="Ahrendt S."/>
            <person name="Min B."/>
            <person name="Choi I.G."/>
            <person name="Park H."/>
            <person name="Plett J.M."/>
            <person name="Magnuson J."/>
            <person name="Spatafora J.W."/>
            <person name="Nagy L.G."/>
            <person name="Henrissat B."/>
            <person name="Grigoriev I.V."/>
            <person name="Yang Z.L."/>
            <person name="Xu J."/>
            <person name="Martin F.M."/>
        </authorList>
    </citation>
    <scope>NUCLEOTIDE SEQUENCE</scope>
    <source>
        <strain evidence="2">KKN 215</strain>
    </source>
</reference>
<dbReference type="SUPFAM" id="SSF51735">
    <property type="entry name" value="NAD(P)-binding Rossmann-fold domains"/>
    <property type="match status" value="1"/>
</dbReference>
<dbReference type="GO" id="GO:0016651">
    <property type="term" value="F:oxidoreductase activity, acting on NAD(P)H"/>
    <property type="evidence" value="ECO:0007669"/>
    <property type="project" value="InterPro"/>
</dbReference>
<comment type="caution">
    <text evidence="2">The sequence shown here is derived from an EMBL/GenBank/DDBJ whole genome shotgun (WGS) entry which is preliminary data.</text>
</comment>
<dbReference type="CDD" id="cd08249">
    <property type="entry name" value="enoyl_reductase_like"/>
    <property type="match status" value="1"/>
</dbReference>
<dbReference type="AlphaFoldDB" id="A0A8K0UDP8"/>
<dbReference type="InterPro" id="IPR011032">
    <property type="entry name" value="GroES-like_sf"/>
</dbReference>
<feature type="domain" description="Enoyl reductase (ER)" evidence="1">
    <location>
        <begin position="17"/>
        <end position="346"/>
    </location>
</feature>
<dbReference type="Proteomes" id="UP000813824">
    <property type="component" value="Unassembled WGS sequence"/>
</dbReference>
<dbReference type="PANTHER" id="PTHR45348">
    <property type="entry name" value="HYPOTHETICAL OXIDOREDUCTASE (EUROFUNG)"/>
    <property type="match status" value="1"/>
</dbReference>
<dbReference type="PANTHER" id="PTHR45348:SF2">
    <property type="entry name" value="ZINC-TYPE ALCOHOL DEHYDROGENASE-LIKE PROTEIN C2E1P3.01"/>
    <property type="match status" value="1"/>
</dbReference>
<dbReference type="InterPro" id="IPR047122">
    <property type="entry name" value="Trans-enoyl_RdTase-like"/>
</dbReference>
<sequence>MSVPSLQKALFVQERRGPWQISSAAVPSPGPKEVLIRVEAAGLNPVDWKIQKYGVAVDEYPAILGTDCAGVVVEIGEDVTRVKVGDSVLHQGQYLNRGATFQQYTVAHSDLIAKIPHNLSFDQAASVPVALSAAAFGLYGPKVNQGGAALTAPWKKGGRGQYVDQPIVIFGGASSVGQYVIQLAKISGFSPIITTVSPHSNDLVTSLGATHPIDRSLPPSSIHSTITTITAQRPVIAAFDAVCTPETQQTGYDILAPCGTLVLVLHDGVKSKDEGSGKTVISTLASVHCDTNREIGEEFYTHLEGLLESGDVKPNQVEKVEGGLRGVPEAFERMKNNLVSGRKLVVRPQETA</sequence>
<accession>A0A8K0UDP8</accession>
<dbReference type="Pfam" id="PF08240">
    <property type="entry name" value="ADH_N"/>
    <property type="match status" value="1"/>
</dbReference>
<evidence type="ECO:0000313" key="2">
    <source>
        <dbReference type="EMBL" id="KAH8079078.1"/>
    </source>
</evidence>
<dbReference type="Gene3D" id="3.90.180.10">
    <property type="entry name" value="Medium-chain alcohol dehydrogenases, catalytic domain"/>
    <property type="match status" value="1"/>
</dbReference>
<dbReference type="OrthoDB" id="3233595at2759"/>
<gene>
    <name evidence="2" type="ORF">BXZ70DRAFT_1050973</name>
</gene>
<dbReference type="InterPro" id="IPR013154">
    <property type="entry name" value="ADH-like_N"/>
</dbReference>
<dbReference type="Gene3D" id="3.40.50.720">
    <property type="entry name" value="NAD(P)-binding Rossmann-like Domain"/>
    <property type="match status" value="1"/>
</dbReference>
<evidence type="ECO:0000259" key="1">
    <source>
        <dbReference type="SMART" id="SM00829"/>
    </source>
</evidence>
<name>A0A8K0UDP8_9AGAR</name>
<dbReference type="Pfam" id="PF00107">
    <property type="entry name" value="ADH_zinc_N"/>
    <property type="match status" value="1"/>
</dbReference>
<dbReference type="EMBL" id="JAEVFJ010000057">
    <property type="protein sequence ID" value="KAH8079078.1"/>
    <property type="molecule type" value="Genomic_DNA"/>
</dbReference>
<proteinExistence type="predicted"/>
<dbReference type="InterPro" id="IPR036291">
    <property type="entry name" value="NAD(P)-bd_dom_sf"/>
</dbReference>
<protein>
    <submittedName>
        <fullName evidence="2">Chaperonin 10-like protein</fullName>
    </submittedName>
</protein>
<dbReference type="SUPFAM" id="SSF50129">
    <property type="entry name" value="GroES-like"/>
    <property type="match status" value="1"/>
</dbReference>
<dbReference type="InterPro" id="IPR013149">
    <property type="entry name" value="ADH-like_C"/>
</dbReference>
<keyword evidence="3" id="KW-1185">Reference proteome</keyword>
<organism evidence="2 3">
    <name type="scientific">Cristinia sonorae</name>
    <dbReference type="NCBI Taxonomy" id="1940300"/>
    <lineage>
        <taxon>Eukaryota</taxon>
        <taxon>Fungi</taxon>
        <taxon>Dikarya</taxon>
        <taxon>Basidiomycota</taxon>
        <taxon>Agaricomycotina</taxon>
        <taxon>Agaricomycetes</taxon>
        <taxon>Agaricomycetidae</taxon>
        <taxon>Agaricales</taxon>
        <taxon>Pleurotineae</taxon>
        <taxon>Stephanosporaceae</taxon>
        <taxon>Cristinia</taxon>
    </lineage>
</organism>
<dbReference type="InterPro" id="IPR020843">
    <property type="entry name" value="ER"/>
</dbReference>